<dbReference type="InterPro" id="IPR017853">
    <property type="entry name" value="GH"/>
</dbReference>
<keyword evidence="3" id="KW-0326">Glycosidase</keyword>
<protein>
    <submittedName>
        <fullName evidence="4">Lysozyme</fullName>
    </submittedName>
</protein>
<evidence type="ECO:0000256" key="1">
    <source>
        <dbReference type="ARBA" id="ARBA00010646"/>
    </source>
</evidence>
<dbReference type="Pfam" id="PF01183">
    <property type="entry name" value="Glyco_hydro_25"/>
    <property type="match status" value="1"/>
</dbReference>
<dbReference type="InterPro" id="IPR002053">
    <property type="entry name" value="Glyco_hydro_25"/>
</dbReference>
<dbReference type="Proteomes" id="UP000199245">
    <property type="component" value="Unassembled WGS sequence"/>
</dbReference>
<evidence type="ECO:0000313" key="5">
    <source>
        <dbReference type="Proteomes" id="UP000199245"/>
    </source>
</evidence>
<name>A0A1G6YZK6_9BRAD</name>
<dbReference type="AlphaFoldDB" id="A0A1G6YZK6"/>
<organism evidence="4 5">
    <name type="scientific">Bradyrhizobium brasilense</name>
    <dbReference type="NCBI Taxonomy" id="1419277"/>
    <lineage>
        <taxon>Bacteria</taxon>
        <taxon>Pseudomonadati</taxon>
        <taxon>Pseudomonadota</taxon>
        <taxon>Alphaproteobacteria</taxon>
        <taxon>Hyphomicrobiales</taxon>
        <taxon>Nitrobacteraceae</taxon>
        <taxon>Bradyrhizobium</taxon>
    </lineage>
</organism>
<comment type="similarity">
    <text evidence="1">Belongs to the glycosyl hydrolase 25 family.</text>
</comment>
<dbReference type="GO" id="GO:0003796">
    <property type="term" value="F:lysozyme activity"/>
    <property type="evidence" value="ECO:0007669"/>
    <property type="project" value="InterPro"/>
</dbReference>
<dbReference type="InterPro" id="IPR018077">
    <property type="entry name" value="Glyco_hydro_fam25_subgr"/>
</dbReference>
<evidence type="ECO:0000313" key="4">
    <source>
        <dbReference type="EMBL" id="SDD95768.1"/>
    </source>
</evidence>
<dbReference type="PANTHER" id="PTHR34135:SF2">
    <property type="entry name" value="LYSOZYME"/>
    <property type="match status" value="1"/>
</dbReference>
<dbReference type="GO" id="GO:0016052">
    <property type="term" value="P:carbohydrate catabolic process"/>
    <property type="evidence" value="ECO:0007669"/>
    <property type="project" value="TreeGrafter"/>
</dbReference>
<dbReference type="GO" id="GO:0009253">
    <property type="term" value="P:peptidoglycan catabolic process"/>
    <property type="evidence" value="ECO:0007669"/>
    <property type="project" value="InterPro"/>
</dbReference>
<accession>A0A1G6YZK6</accession>
<dbReference type="SUPFAM" id="SSF51445">
    <property type="entry name" value="(Trans)glycosidases"/>
    <property type="match status" value="1"/>
</dbReference>
<dbReference type="PROSITE" id="PS51904">
    <property type="entry name" value="GLYCOSYL_HYDROL_F25_2"/>
    <property type="match status" value="1"/>
</dbReference>
<reference evidence="4 5" key="1">
    <citation type="submission" date="2016-10" db="EMBL/GenBank/DDBJ databases">
        <authorList>
            <person name="de Groot N.N."/>
        </authorList>
    </citation>
    <scope>NUCLEOTIDE SEQUENCE [LARGE SCALE GENOMIC DNA]</scope>
    <source>
        <strain evidence="4 5">R5</strain>
    </source>
</reference>
<dbReference type="PANTHER" id="PTHR34135">
    <property type="entry name" value="LYSOZYME"/>
    <property type="match status" value="1"/>
</dbReference>
<dbReference type="Gene3D" id="3.20.20.80">
    <property type="entry name" value="Glycosidases"/>
    <property type="match status" value="1"/>
</dbReference>
<keyword evidence="2" id="KW-0378">Hydrolase</keyword>
<dbReference type="RefSeq" id="WP_092084100.1">
    <property type="nucleotide sequence ID" value="NZ_FMZW01000017.1"/>
</dbReference>
<sequence>MTMTPRVIDISHHNVGPLPGGQIDFSALASAGIWGVICKASEGAGYGDPTYRRRREQIKQAGLLHGAYHFNTGEAVMAQVDRFFKEAQPDDTTCMVLDYEKQNVVSKGDMSINQLVAFLRIGEQRLGRKLKIYSGNRLRETIGLLKDPADVAYVASHQLWYCQYHHVADKLPKQFAKYWLWQYTGDGLGDPPHSIKGVSGAGVDLNVFDGTRDQLAASWA</sequence>
<dbReference type="SMART" id="SM00641">
    <property type="entry name" value="Glyco_25"/>
    <property type="match status" value="1"/>
</dbReference>
<proteinExistence type="inferred from homology"/>
<dbReference type="EMBL" id="FMZW01000017">
    <property type="protein sequence ID" value="SDD95768.1"/>
    <property type="molecule type" value="Genomic_DNA"/>
</dbReference>
<dbReference type="CDD" id="cd00599">
    <property type="entry name" value="GH25_muramidase"/>
    <property type="match status" value="1"/>
</dbReference>
<gene>
    <name evidence="4" type="ORF">SAMN05216337_1017154</name>
</gene>
<evidence type="ECO:0000256" key="3">
    <source>
        <dbReference type="ARBA" id="ARBA00023295"/>
    </source>
</evidence>
<evidence type="ECO:0000256" key="2">
    <source>
        <dbReference type="ARBA" id="ARBA00022801"/>
    </source>
</evidence>
<dbReference type="GO" id="GO:0016998">
    <property type="term" value="P:cell wall macromolecule catabolic process"/>
    <property type="evidence" value="ECO:0007669"/>
    <property type="project" value="InterPro"/>
</dbReference>